<evidence type="ECO:0000313" key="3">
    <source>
        <dbReference type="Proteomes" id="UP001064782"/>
    </source>
</evidence>
<comment type="caution">
    <text evidence="2">The sequence shown here is derived from an EMBL/GenBank/DDBJ whole genome shotgun (WGS) entry which is preliminary data.</text>
</comment>
<dbReference type="AlphaFoldDB" id="A0A9P3Q901"/>
<keyword evidence="3" id="KW-1185">Reference proteome</keyword>
<protein>
    <submittedName>
        <fullName evidence="2">Uncharacterized protein</fullName>
    </submittedName>
</protein>
<dbReference type="GeneID" id="83630210"/>
<dbReference type="Proteomes" id="UP001165663">
    <property type="component" value="Unassembled WGS sequence"/>
</dbReference>
<name>A0A9P3Q901_9MYCO</name>
<reference evidence="2" key="1">
    <citation type="submission" date="2022-08" db="EMBL/GenBank/DDBJ databases">
        <title>Mycobacterium kiyosense sp. nov., scotochromogenic slow-glowing species isolated from respiratory specimens.</title>
        <authorList>
            <person name="Fukano H."/>
            <person name="Kazumi Y."/>
            <person name="Sakagami N."/>
            <person name="Ato M."/>
            <person name="Mitarai S."/>
            <person name="Hoshino Y."/>
        </authorList>
    </citation>
    <scope>NUCLEOTIDE SEQUENCE</scope>
    <source>
        <strain evidence="2">1413</strain>
        <strain evidence="1">SRL2020-028</strain>
    </source>
</reference>
<gene>
    <name evidence="2" type="ORF">Mkiyose1413_28660</name>
    <name evidence="1" type="ORF">SRL2020028_19600</name>
</gene>
<sequence>MRPNDALWGEFARRLDWPTTYSHRRRWFTVYGGRPLLMRVTLGLTGSSLEAHAPGLERDAAERAWDGDLLLVGANPLPAVKRLCTDDPAAGLIGEHNGSGWTWSAAAWMRCWTCGRLALHSDLGSPIARPCGHAEGEWHTRGREVARIGRAWAQASYAVARRRTERRETP</sequence>
<accession>A0A9P3Q901</accession>
<dbReference type="EMBL" id="BRXE01000015">
    <property type="protein sequence ID" value="GLB82704.1"/>
    <property type="molecule type" value="Genomic_DNA"/>
</dbReference>
<proteinExistence type="predicted"/>
<dbReference type="Proteomes" id="UP001064782">
    <property type="component" value="Unassembled WGS sequence"/>
</dbReference>
<evidence type="ECO:0000313" key="1">
    <source>
        <dbReference type="EMBL" id="GLB82704.1"/>
    </source>
</evidence>
<organism evidence="2 3">
    <name type="scientific">Mycobacterium kiyosense</name>
    <dbReference type="NCBI Taxonomy" id="2871094"/>
    <lineage>
        <taxon>Bacteria</taxon>
        <taxon>Bacillati</taxon>
        <taxon>Actinomycetota</taxon>
        <taxon>Actinomycetes</taxon>
        <taxon>Mycobacteriales</taxon>
        <taxon>Mycobacteriaceae</taxon>
        <taxon>Mycobacterium</taxon>
    </lineage>
</organism>
<dbReference type="RefSeq" id="WP_238304772.1">
    <property type="nucleotide sequence ID" value="NZ_BRXE01000015.1"/>
</dbReference>
<dbReference type="EMBL" id="BRZI01000019">
    <property type="protein sequence ID" value="GLD30983.1"/>
    <property type="molecule type" value="Genomic_DNA"/>
</dbReference>
<evidence type="ECO:0000313" key="2">
    <source>
        <dbReference type="EMBL" id="GLD30983.1"/>
    </source>
</evidence>